<reference evidence="15 16" key="1">
    <citation type="submission" date="2015-10" db="EMBL/GenBank/DDBJ databases">
        <title>Pseudomonas helleri sp. nov. and Pseudomonas weihenstephanensis sp. nov., isolated from raw cows milk.</title>
        <authorList>
            <person name="Von Neubeck M."/>
            <person name="Huptas C."/>
            <person name="Wenning M."/>
            <person name="Scherer S."/>
        </authorList>
    </citation>
    <scope>NUCLEOTIDE SEQUENCE [LARGE SCALE GENOMIC DNA]</scope>
    <source>
        <strain evidence="15 16">BSTT44</strain>
    </source>
</reference>
<organism evidence="15 16">
    <name type="scientific">Pseudomonas endophytica</name>
    <dbReference type="NCBI Taxonomy" id="1563157"/>
    <lineage>
        <taxon>Bacteria</taxon>
        <taxon>Pseudomonadati</taxon>
        <taxon>Pseudomonadota</taxon>
        <taxon>Gammaproteobacteria</taxon>
        <taxon>Pseudomonadales</taxon>
        <taxon>Pseudomonadaceae</taxon>
        <taxon>Pseudomonas</taxon>
    </lineage>
</organism>
<evidence type="ECO:0000256" key="7">
    <source>
        <dbReference type="ARBA" id="ARBA00023146"/>
    </source>
</evidence>
<dbReference type="Pfam" id="PF13603">
    <property type="entry name" value="tRNA-synt_1_2"/>
    <property type="match status" value="1"/>
</dbReference>
<dbReference type="FunFam" id="3.10.20.590:FF:000001">
    <property type="entry name" value="Leucine--tRNA ligase"/>
    <property type="match status" value="1"/>
</dbReference>
<dbReference type="SUPFAM" id="SSF50677">
    <property type="entry name" value="ValRS/IleRS/LeuRS editing domain"/>
    <property type="match status" value="1"/>
</dbReference>
<keyword evidence="2 9" id="KW-0963">Cytoplasm</keyword>
<evidence type="ECO:0000256" key="10">
    <source>
        <dbReference type="RuleBase" id="RU363035"/>
    </source>
</evidence>
<evidence type="ECO:0000259" key="13">
    <source>
        <dbReference type="Pfam" id="PF09334"/>
    </source>
</evidence>
<evidence type="ECO:0000256" key="1">
    <source>
        <dbReference type="ARBA" id="ARBA00005594"/>
    </source>
</evidence>
<dbReference type="InterPro" id="IPR025709">
    <property type="entry name" value="Leu_tRNA-synth_edit"/>
</dbReference>
<sequence>MHEQYQPREIEAAAQSFWDNQKSFEVSEDLGKETFYCLSMFPYPSGKLHMGHVRNYTIGDVISRYQRMLGKNVLQPMGWDAFGMPAENAAMKNKVAPAKWTYENIAYMKKQLCSLGLAVDWSREVTTCKPDYYRWEQWLFTRLFEKGVIYRKNGTVNWDPVDQTVLANEQVIDGRGWRSGALIEKREIPMYYFKITAYADELLESLDDLDGWPEQVKTMQRNWIGKSRGMEVQFPYDQASIGQAGALKVFTTRPDTLMGATYVAVAAEHPLATLAAQGNPELQAFIAECKGGSVAEADMATQVKKGMPTPLFVEHPLTGEKLPVWVANYVLMHYGDGAVMAVPAHDERDFEFAIQYNLPVKAVVRTSAGDETPAPWQAAYNEHGTLINSGEFDGLDFQAAFDAIANALAAKNLGQSRTQFRLRDWGISRQRYWGCPIPIVHCDACGDVPVPEDQLPVVLPEDVVPDGAGSPLARMPEFYECSCPKCGAPAKRETDTMDTFVESSWYYARYASPHFEGGLVERKAADHWLPVDQYIGGIEHAILHLLYARFFHKLMRDEGLVSSNEPFKNLLTQGMVIAETYFRTLDNGGKDYFNPDDVEIERDAKAKIIGATLKSDGLPVEIGGTQKMSKSLNNGVDPQYMIEQYGADTCRLFMMFASPPDASLEWSDAGVEGAHRFLKRVWRLAHVHVGKGLSGALDIASLSDDQKVIRRAIHQAIKQASQDVGQHHKFNTAVAQVMTVMNVLEKAPQATEQDRALLQEGLETVALILAPITPHISHELWNQLGHADPIIDAAWPTLDESALVQDTLQLVIQVNGKLRGQIEMPASASREDVEAVARVNESVLRFTEGLTIRKVIVVPGKLVNIVAS</sequence>
<dbReference type="GO" id="GO:0006429">
    <property type="term" value="P:leucyl-tRNA aminoacylation"/>
    <property type="evidence" value="ECO:0007669"/>
    <property type="project" value="UniProtKB-UniRule"/>
</dbReference>
<dbReference type="Pfam" id="PF09334">
    <property type="entry name" value="tRNA-synt_1g"/>
    <property type="match status" value="1"/>
</dbReference>
<dbReference type="InterPro" id="IPR001412">
    <property type="entry name" value="aa-tRNA-synth_I_CS"/>
</dbReference>
<dbReference type="FunFam" id="1.10.730.10:FF:000003">
    <property type="entry name" value="Leucine--tRNA ligase"/>
    <property type="match status" value="1"/>
</dbReference>
<dbReference type="GO" id="GO:0002161">
    <property type="term" value="F:aminoacyl-tRNA deacylase activity"/>
    <property type="evidence" value="ECO:0007669"/>
    <property type="project" value="InterPro"/>
</dbReference>
<evidence type="ECO:0000256" key="5">
    <source>
        <dbReference type="ARBA" id="ARBA00022840"/>
    </source>
</evidence>
<dbReference type="FunFam" id="3.90.740.10:FF:000012">
    <property type="entry name" value="Leucine--tRNA ligase"/>
    <property type="match status" value="1"/>
</dbReference>
<accession>A0A0N8VSM3</accession>
<keyword evidence="5 9" id="KW-0067">ATP-binding</keyword>
<comment type="catalytic activity">
    <reaction evidence="8 9">
        <text>tRNA(Leu) + L-leucine + ATP = L-leucyl-tRNA(Leu) + AMP + diphosphate</text>
        <dbReference type="Rhea" id="RHEA:11688"/>
        <dbReference type="Rhea" id="RHEA-COMP:9613"/>
        <dbReference type="Rhea" id="RHEA-COMP:9622"/>
        <dbReference type="ChEBI" id="CHEBI:30616"/>
        <dbReference type="ChEBI" id="CHEBI:33019"/>
        <dbReference type="ChEBI" id="CHEBI:57427"/>
        <dbReference type="ChEBI" id="CHEBI:78442"/>
        <dbReference type="ChEBI" id="CHEBI:78494"/>
        <dbReference type="ChEBI" id="CHEBI:456215"/>
        <dbReference type="EC" id="6.1.1.4"/>
    </reaction>
</comment>
<dbReference type="STRING" id="1563157.AQS70_09425"/>
<dbReference type="Pfam" id="PF00133">
    <property type="entry name" value="tRNA-synt_1"/>
    <property type="match status" value="2"/>
</dbReference>
<dbReference type="Gene3D" id="3.90.740.10">
    <property type="entry name" value="Valyl/Leucyl/Isoleucyl-tRNA synthetase, editing domain"/>
    <property type="match status" value="1"/>
</dbReference>
<keyword evidence="3 9" id="KW-0436">Ligase</keyword>
<dbReference type="InterPro" id="IPR002300">
    <property type="entry name" value="aa-tRNA-synth_Ia"/>
</dbReference>
<dbReference type="GO" id="GO:0004823">
    <property type="term" value="F:leucine-tRNA ligase activity"/>
    <property type="evidence" value="ECO:0007669"/>
    <property type="project" value="UniProtKB-UniRule"/>
</dbReference>
<dbReference type="RefSeq" id="WP_055102792.1">
    <property type="nucleotide sequence ID" value="NZ_LLWH01000161.1"/>
</dbReference>
<evidence type="ECO:0000256" key="6">
    <source>
        <dbReference type="ARBA" id="ARBA00022917"/>
    </source>
</evidence>
<evidence type="ECO:0000313" key="15">
    <source>
        <dbReference type="EMBL" id="KQB53724.1"/>
    </source>
</evidence>
<dbReference type="Pfam" id="PF08264">
    <property type="entry name" value="Anticodon_1"/>
    <property type="match status" value="1"/>
</dbReference>
<keyword evidence="4 9" id="KW-0547">Nucleotide-binding</keyword>
<evidence type="ECO:0000259" key="12">
    <source>
        <dbReference type="Pfam" id="PF08264"/>
    </source>
</evidence>
<feature type="short sequence motif" description="'HIGH' region" evidence="9">
    <location>
        <begin position="42"/>
        <end position="52"/>
    </location>
</feature>
<dbReference type="CDD" id="cd07958">
    <property type="entry name" value="Anticodon_Ia_Leu_BEm"/>
    <property type="match status" value="1"/>
</dbReference>
<dbReference type="GO" id="GO:0005524">
    <property type="term" value="F:ATP binding"/>
    <property type="evidence" value="ECO:0007669"/>
    <property type="project" value="UniProtKB-UniRule"/>
</dbReference>
<feature type="domain" description="Aminoacyl-tRNA synthetase class Ia" evidence="11">
    <location>
        <begin position="625"/>
        <end position="664"/>
    </location>
</feature>
<dbReference type="InterPro" id="IPR002302">
    <property type="entry name" value="Leu-tRNA-ligase"/>
</dbReference>
<dbReference type="EMBL" id="LLWH01000161">
    <property type="protein sequence ID" value="KQB53724.1"/>
    <property type="molecule type" value="Genomic_DNA"/>
</dbReference>
<keyword evidence="16" id="KW-1185">Reference proteome</keyword>
<dbReference type="AlphaFoldDB" id="A0A0N8VSM3"/>
<dbReference type="InterPro" id="IPR015413">
    <property type="entry name" value="Methionyl/Leucyl_tRNA_Synth"/>
</dbReference>
<feature type="domain" description="Aminoacyl-tRNA synthetase class Ia" evidence="11">
    <location>
        <begin position="422"/>
        <end position="579"/>
    </location>
</feature>
<evidence type="ECO:0000256" key="9">
    <source>
        <dbReference type="HAMAP-Rule" id="MF_00049"/>
    </source>
</evidence>
<protein>
    <recommendedName>
        <fullName evidence="9">Leucine--tRNA ligase</fullName>
        <ecNumber evidence="9">6.1.1.4</ecNumber>
    </recommendedName>
    <alternativeName>
        <fullName evidence="9">Leucyl-tRNA synthetase</fullName>
        <shortName evidence="9">LeuRS</shortName>
    </alternativeName>
</protein>
<feature type="binding site" evidence="9">
    <location>
        <position position="630"/>
    </location>
    <ligand>
        <name>ATP</name>
        <dbReference type="ChEBI" id="CHEBI:30616"/>
    </ligand>
</feature>
<gene>
    <name evidence="9 15" type="primary">leuS</name>
    <name evidence="15" type="ORF">AQS70_09425</name>
</gene>
<dbReference type="GO" id="GO:0005829">
    <property type="term" value="C:cytosol"/>
    <property type="evidence" value="ECO:0007669"/>
    <property type="project" value="TreeGrafter"/>
</dbReference>
<evidence type="ECO:0000256" key="4">
    <source>
        <dbReference type="ARBA" id="ARBA00022741"/>
    </source>
</evidence>
<keyword evidence="7 9" id="KW-0030">Aminoacyl-tRNA synthetase</keyword>
<dbReference type="Gene3D" id="3.10.20.590">
    <property type="match status" value="1"/>
</dbReference>
<dbReference type="PANTHER" id="PTHR43740">
    <property type="entry name" value="LEUCYL-TRNA SYNTHETASE"/>
    <property type="match status" value="1"/>
</dbReference>
<dbReference type="OrthoDB" id="9810365at2"/>
<dbReference type="EC" id="6.1.1.4" evidence="9"/>
<dbReference type="SUPFAM" id="SSF47323">
    <property type="entry name" value="Anticodon-binding domain of a subclass of class I aminoacyl-tRNA synthetases"/>
    <property type="match status" value="1"/>
</dbReference>
<evidence type="ECO:0000256" key="8">
    <source>
        <dbReference type="ARBA" id="ARBA00047469"/>
    </source>
</evidence>
<dbReference type="FunFam" id="3.40.50.620:FF:000124">
    <property type="entry name" value="Leucine--tRNA ligase"/>
    <property type="match status" value="1"/>
</dbReference>
<feature type="short sequence motif" description="'KMSKS' region" evidence="9">
    <location>
        <begin position="627"/>
        <end position="631"/>
    </location>
</feature>
<dbReference type="HAMAP" id="MF_00049_B">
    <property type="entry name" value="Leu_tRNA_synth_B"/>
    <property type="match status" value="1"/>
</dbReference>
<comment type="similarity">
    <text evidence="1 9 10">Belongs to the class-I aminoacyl-tRNA synthetase family.</text>
</comment>
<dbReference type="InterPro" id="IPR014729">
    <property type="entry name" value="Rossmann-like_a/b/a_fold"/>
</dbReference>
<dbReference type="Gene3D" id="3.40.50.620">
    <property type="entry name" value="HUPs"/>
    <property type="match status" value="2"/>
</dbReference>
<evidence type="ECO:0000259" key="11">
    <source>
        <dbReference type="Pfam" id="PF00133"/>
    </source>
</evidence>
<dbReference type="Gene3D" id="2.20.28.290">
    <property type="match status" value="1"/>
</dbReference>
<dbReference type="SUPFAM" id="SSF52374">
    <property type="entry name" value="Nucleotidylyl transferase"/>
    <property type="match status" value="1"/>
</dbReference>
<dbReference type="FunFam" id="3.40.50.620:FF:000003">
    <property type="entry name" value="Leucine--tRNA ligase"/>
    <property type="match status" value="1"/>
</dbReference>
<name>A0A0N8VSM3_9PSED</name>
<proteinExistence type="inferred from homology"/>
<dbReference type="CDD" id="cd00812">
    <property type="entry name" value="LeuRS_core"/>
    <property type="match status" value="1"/>
</dbReference>
<dbReference type="PANTHER" id="PTHR43740:SF2">
    <property type="entry name" value="LEUCINE--TRNA LIGASE, MITOCHONDRIAL"/>
    <property type="match status" value="1"/>
</dbReference>
<evidence type="ECO:0000256" key="3">
    <source>
        <dbReference type="ARBA" id="ARBA00022598"/>
    </source>
</evidence>
<dbReference type="PRINTS" id="PR00985">
    <property type="entry name" value="TRNASYNTHLEU"/>
</dbReference>
<dbReference type="Proteomes" id="UP000050342">
    <property type="component" value="Unassembled WGS sequence"/>
</dbReference>
<comment type="subcellular location">
    <subcellularLocation>
        <location evidence="9">Cytoplasm</location>
    </subcellularLocation>
</comment>
<dbReference type="Gene3D" id="1.10.730.10">
    <property type="entry name" value="Isoleucyl-tRNA Synthetase, Domain 1"/>
    <property type="match status" value="1"/>
</dbReference>
<comment type="caution">
    <text evidence="15">The sequence shown here is derived from an EMBL/GenBank/DDBJ whole genome shotgun (WGS) entry which is preliminary data.</text>
</comment>
<dbReference type="NCBIfam" id="TIGR00396">
    <property type="entry name" value="leuS_bact"/>
    <property type="match status" value="1"/>
</dbReference>
<dbReference type="PROSITE" id="PS00178">
    <property type="entry name" value="AA_TRNA_LIGASE_I"/>
    <property type="match status" value="1"/>
</dbReference>
<feature type="domain" description="Methionyl/Leucyl tRNA synthetase" evidence="13">
    <location>
        <begin position="39"/>
        <end position="171"/>
    </location>
</feature>
<dbReference type="InterPro" id="IPR013155">
    <property type="entry name" value="M/V/L/I-tRNA-synth_anticd-bd"/>
</dbReference>
<keyword evidence="6 9" id="KW-0648">Protein biosynthesis</keyword>
<evidence type="ECO:0000256" key="2">
    <source>
        <dbReference type="ARBA" id="ARBA00022490"/>
    </source>
</evidence>
<dbReference type="FunFam" id="2.20.28.290:FF:000001">
    <property type="entry name" value="Leucine--tRNA ligase"/>
    <property type="match status" value="1"/>
</dbReference>
<evidence type="ECO:0000259" key="14">
    <source>
        <dbReference type="Pfam" id="PF13603"/>
    </source>
</evidence>
<dbReference type="InterPro" id="IPR009080">
    <property type="entry name" value="tRNAsynth_Ia_anticodon-bd"/>
</dbReference>
<dbReference type="InterPro" id="IPR009008">
    <property type="entry name" value="Val/Leu/Ile-tRNA-synth_edit"/>
</dbReference>
<evidence type="ECO:0000313" key="16">
    <source>
        <dbReference type="Proteomes" id="UP000050342"/>
    </source>
</evidence>
<feature type="domain" description="Methionyl/Valyl/Leucyl/Isoleucyl-tRNA synthetase anticodon-binding" evidence="12">
    <location>
        <begin position="707"/>
        <end position="831"/>
    </location>
</feature>
<feature type="domain" description="Leucyl-tRNA synthetase editing" evidence="14">
    <location>
        <begin position="221"/>
        <end position="408"/>
    </location>
</feature>